<dbReference type="PANTHER" id="PTHR46797">
    <property type="entry name" value="HTH-TYPE TRANSCRIPTIONAL REGULATOR"/>
    <property type="match status" value="1"/>
</dbReference>
<name>A0A1F4TRI1_UNCSA</name>
<gene>
    <name evidence="3" type="ORF">A2462_07025</name>
</gene>
<dbReference type="PANTHER" id="PTHR46797:SF1">
    <property type="entry name" value="METHYLPHOSPHONATE SYNTHASE"/>
    <property type="match status" value="1"/>
</dbReference>
<dbReference type="InterPro" id="IPR001387">
    <property type="entry name" value="Cro/C1-type_HTH"/>
</dbReference>
<evidence type="ECO:0000313" key="4">
    <source>
        <dbReference type="Proteomes" id="UP000177309"/>
    </source>
</evidence>
<dbReference type="InterPro" id="IPR050807">
    <property type="entry name" value="TransReg_Diox_bact_type"/>
</dbReference>
<dbReference type="GO" id="GO:0003677">
    <property type="term" value="F:DNA binding"/>
    <property type="evidence" value="ECO:0007669"/>
    <property type="project" value="UniProtKB-KW"/>
</dbReference>
<feature type="domain" description="HTH cro/C1-type" evidence="2">
    <location>
        <begin position="31"/>
        <end position="85"/>
    </location>
</feature>
<proteinExistence type="predicted"/>
<evidence type="ECO:0000256" key="1">
    <source>
        <dbReference type="ARBA" id="ARBA00023125"/>
    </source>
</evidence>
<dbReference type="AlphaFoldDB" id="A0A1F4TRI1"/>
<reference evidence="3 4" key="1">
    <citation type="journal article" date="2016" name="Nat. Commun.">
        <title>Thousands of microbial genomes shed light on interconnected biogeochemical processes in an aquifer system.</title>
        <authorList>
            <person name="Anantharaman K."/>
            <person name="Brown C.T."/>
            <person name="Hug L.A."/>
            <person name="Sharon I."/>
            <person name="Castelle C.J."/>
            <person name="Probst A.J."/>
            <person name="Thomas B.C."/>
            <person name="Singh A."/>
            <person name="Wilkins M.J."/>
            <person name="Karaoz U."/>
            <person name="Brodie E.L."/>
            <person name="Williams K.H."/>
            <person name="Hubbard S.S."/>
            <person name="Banfield J.F."/>
        </authorList>
    </citation>
    <scope>NUCLEOTIDE SEQUENCE [LARGE SCALE GENOMIC DNA]</scope>
</reference>
<sequence>MSKLKDLKRKQISDMLEAGSLTPIAKLGQRLRDIREALGLTQKQLAKKLGTSQAQLSRLEENPSMTTLKSLAKVLLALGCDFSVAITSQQSLEKMIKNQAEKKAEQMLTRTFANMAMEKQAPEKKAYDFQLKKLIAELSANPRPELWEE</sequence>
<organism evidence="3 4">
    <name type="scientific">candidate division WOR-1 bacterium RIFOXYC2_FULL_41_25</name>
    <dbReference type="NCBI Taxonomy" id="1802586"/>
    <lineage>
        <taxon>Bacteria</taxon>
        <taxon>Bacillati</taxon>
        <taxon>Saganbacteria</taxon>
    </lineage>
</organism>
<dbReference type="InterPro" id="IPR010982">
    <property type="entry name" value="Lambda_DNA-bd_dom_sf"/>
</dbReference>
<dbReference type="CDD" id="cd00093">
    <property type="entry name" value="HTH_XRE"/>
    <property type="match status" value="1"/>
</dbReference>
<keyword evidence="1" id="KW-0238">DNA-binding</keyword>
<dbReference type="Proteomes" id="UP000177309">
    <property type="component" value="Unassembled WGS sequence"/>
</dbReference>
<dbReference type="GO" id="GO:0005829">
    <property type="term" value="C:cytosol"/>
    <property type="evidence" value="ECO:0007669"/>
    <property type="project" value="TreeGrafter"/>
</dbReference>
<protein>
    <recommendedName>
        <fullName evidence="2">HTH cro/C1-type domain-containing protein</fullName>
    </recommendedName>
</protein>
<evidence type="ECO:0000259" key="2">
    <source>
        <dbReference type="PROSITE" id="PS50943"/>
    </source>
</evidence>
<dbReference type="Gene3D" id="1.10.260.40">
    <property type="entry name" value="lambda repressor-like DNA-binding domains"/>
    <property type="match status" value="1"/>
</dbReference>
<dbReference type="EMBL" id="MEUI01000003">
    <property type="protein sequence ID" value="OGC35354.1"/>
    <property type="molecule type" value="Genomic_DNA"/>
</dbReference>
<accession>A0A1F4TRI1</accession>
<dbReference type="SMART" id="SM00530">
    <property type="entry name" value="HTH_XRE"/>
    <property type="match status" value="1"/>
</dbReference>
<dbReference type="PROSITE" id="PS50943">
    <property type="entry name" value="HTH_CROC1"/>
    <property type="match status" value="1"/>
</dbReference>
<dbReference type="SUPFAM" id="SSF47413">
    <property type="entry name" value="lambda repressor-like DNA-binding domains"/>
    <property type="match status" value="1"/>
</dbReference>
<dbReference type="Pfam" id="PF01381">
    <property type="entry name" value="HTH_3"/>
    <property type="match status" value="1"/>
</dbReference>
<evidence type="ECO:0000313" key="3">
    <source>
        <dbReference type="EMBL" id="OGC35354.1"/>
    </source>
</evidence>
<dbReference type="GO" id="GO:0003700">
    <property type="term" value="F:DNA-binding transcription factor activity"/>
    <property type="evidence" value="ECO:0007669"/>
    <property type="project" value="TreeGrafter"/>
</dbReference>
<comment type="caution">
    <text evidence="3">The sequence shown here is derived from an EMBL/GenBank/DDBJ whole genome shotgun (WGS) entry which is preliminary data.</text>
</comment>